<dbReference type="GO" id="GO:0006508">
    <property type="term" value="P:proteolysis"/>
    <property type="evidence" value="ECO:0007669"/>
    <property type="project" value="UniProtKB-KW"/>
</dbReference>
<dbReference type="SUPFAM" id="SSF53187">
    <property type="entry name" value="Zn-dependent exopeptidases"/>
    <property type="match status" value="1"/>
</dbReference>
<accession>A0A9X3TRD0</accession>
<dbReference type="InterPro" id="IPR050072">
    <property type="entry name" value="Peptidase_M20A"/>
</dbReference>
<comment type="cofactor">
    <cofactor evidence="1">
        <name>Zn(2+)</name>
        <dbReference type="ChEBI" id="CHEBI:29105"/>
    </cofactor>
</comment>
<dbReference type="EMBL" id="JAPYYP010000012">
    <property type="protein sequence ID" value="MDA5108940.1"/>
    <property type="molecule type" value="Genomic_DNA"/>
</dbReference>
<sequence length="480" mass="52018">MSDHADYWKRQALAQRDAYLETLRPFLAINSIEDMSTAGPGKPFGDGVARALDFMLALGRSDGFAVKNLDGYAGYVEYGESEEEVGVLVHVDVVTAGDGWTTPPFEPHIRDGKIYARGAIDDKGPALAAYFALRLLKQSGLPLAKRVRLIIGTDEESGWLCMKHYAEQETLPEIGFSPDASFPMIHAEKGQINPTLTLAAQPETAAAAGWRLLSFVSGDQGNSVPDKAAASVAVPAGAEAETAVAAVTKRWDAFLHASRVTGRLEQRASGVLSFQLDGKPAHGMEPFNGVNAGTLLARFLHDTPFAGSDREFLRFLAEVLHEDHYGERMNVACRDDVSGALTVNAGILRYDGSTGGSVRLNIRYPATLQPEPYVERLKARVEELGWTVSDLRTSKSHYVPADHPVIRTLSRVYEQHIGEPARLLASGGATYAKTLKAGVAFGPVFPGKESTAHLADEYAEIDDLLRAMAIYAQAMYELAK</sequence>
<dbReference type="GO" id="GO:0008237">
    <property type="term" value="F:metallopeptidase activity"/>
    <property type="evidence" value="ECO:0007669"/>
    <property type="project" value="UniProtKB-KW"/>
</dbReference>
<dbReference type="GO" id="GO:0006526">
    <property type="term" value="P:L-arginine biosynthetic process"/>
    <property type="evidence" value="ECO:0007669"/>
    <property type="project" value="TreeGrafter"/>
</dbReference>
<evidence type="ECO:0000256" key="8">
    <source>
        <dbReference type="ARBA" id="ARBA00023049"/>
    </source>
</evidence>
<keyword evidence="4" id="KW-0479">Metal-binding</keyword>
<keyword evidence="3" id="KW-0645">Protease</keyword>
<evidence type="ECO:0000256" key="2">
    <source>
        <dbReference type="ARBA" id="ARBA00006247"/>
    </source>
</evidence>
<evidence type="ECO:0000313" key="9">
    <source>
        <dbReference type="EMBL" id="MDA5108940.1"/>
    </source>
</evidence>
<gene>
    <name evidence="9" type="primary">pepV</name>
    <name evidence="9" type="ORF">O3V59_11260</name>
</gene>
<evidence type="ECO:0000256" key="7">
    <source>
        <dbReference type="ARBA" id="ARBA00022997"/>
    </source>
</evidence>
<dbReference type="RefSeq" id="WP_271140127.1">
    <property type="nucleotide sequence ID" value="NZ_JAPYYP010000012.1"/>
</dbReference>
<keyword evidence="7 9" id="KW-0224">Dipeptidase</keyword>
<dbReference type="InterPro" id="IPR036264">
    <property type="entry name" value="Bact_exopeptidase_dim_dom"/>
</dbReference>
<evidence type="ECO:0000256" key="3">
    <source>
        <dbReference type="ARBA" id="ARBA00022670"/>
    </source>
</evidence>
<dbReference type="GO" id="GO:0008777">
    <property type="term" value="F:acetylornithine deacetylase activity"/>
    <property type="evidence" value="ECO:0007669"/>
    <property type="project" value="TreeGrafter"/>
</dbReference>
<evidence type="ECO:0000256" key="1">
    <source>
        <dbReference type="ARBA" id="ARBA00001947"/>
    </source>
</evidence>
<reference evidence="9" key="1">
    <citation type="submission" date="2022-12" db="EMBL/GenBank/DDBJ databases">
        <title>Draft genome sequence of the thermophilic strain Brevibacillus thermoruber HT42, isolated from Los Humeros, Puebla, Mexico, with biotechnological potential.</title>
        <authorList>
            <person name="Lara Sanchez J."/>
            <person name="Solis Palacios R."/>
            <person name="Bustos Baena A.S."/>
            <person name="Ruz Baez A.E."/>
            <person name="Espinosa Luna G."/>
            <person name="Oliart Ros R.M."/>
        </authorList>
    </citation>
    <scope>NUCLEOTIDE SEQUENCE</scope>
    <source>
        <strain evidence="9">HT42</strain>
    </source>
</reference>
<dbReference type="Gene3D" id="3.40.630.10">
    <property type="entry name" value="Zn peptidases"/>
    <property type="match status" value="1"/>
</dbReference>
<protein>
    <submittedName>
        <fullName evidence="9">Dipeptidase PepV</fullName>
        <ecNumber evidence="9">3.4.13.-</ecNumber>
    </submittedName>
</protein>
<dbReference type="Gene3D" id="3.30.70.360">
    <property type="match status" value="2"/>
</dbReference>
<dbReference type="GO" id="GO:0008270">
    <property type="term" value="F:zinc ion binding"/>
    <property type="evidence" value="ECO:0007669"/>
    <property type="project" value="InterPro"/>
</dbReference>
<dbReference type="Pfam" id="PF01546">
    <property type="entry name" value="Peptidase_M20"/>
    <property type="match status" value="1"/>
</dbReference>
<proteinExistence type="inferred from homology"/>
<dbReference type="AlphaFoldDB" id="A0A9X3TRD0"/>
<evidence type="ECO:0000256" key="5">
    <source>
        <dbReference type="ARBA" id="ARBA00022801"/>
    </source>
</evidence>
<dbReference type="EC" id="3.4.13.-" evidence="9"/>
<organism evidence="9 10">
    <name type="scientific">Brevibacillus thermoruber</name>
    <dbReference type="NCBI Taxonomy" id="33942"/>
    <lineage>
        <taxon>Bacteria</taxon>
        <taxon>Bacillati</taxon>
        <taxon>Bacillota</taxon>
        <taxon>Bacilli</taxon>
        <taxon>Bacillales</taxon>
        <taxon>Paenibacillaceae</taxon>
        <taxon>Brevibacillus</taxon>
    </lineage>
</organism>
<dbReference type="PROSITE" id="PS00759">
    <property type="entry name" value="ARGE_DAPE_CPG2_2"/>
    <property type="match status" value="1"/>
</dbReference>
<dbReference type="InterPro" id="IPR010964">
    <property type="entry name" value="M20A_pepV-rel"/>
</dbReference>
<evidence type="ECO:0000256" key="4">
    <source>
        <dbReference type="ARBA" id="ARBA00022723"/>
    </source>
</evidence>
<keyword evidence="10" id="KW-1185">Reference proteome</keyword>
<keyword evidence="8" id="KW-0482">Metalloprotease</keyword>
<dbReference type="PANTHER" id="PTHR43808:SF31">
    <property type="entry name" value="N-ACETYL-L-CITRULLINE DEACETYLASE"/>
    <property type="match status" value="1"/>
</dbReference>
<dbReference type="PANTHER" id="PTHR43808">
    <property type="entry name" value="ACETYLORNITHINE DEACETYLASE"/>
    <property type="match status" value="1"/>
</dbReference>
<keyword evidence="6" id="KW-0862">Zinc</keyword>
<keyword evidence="5 9" id="KW-0378">Hydrolase</keyword>
<dbReference type="InterPro" id="IPR001261">
    <property type="entry name" value="ArgE/DapE_CS"/>
</dbReference>
<name>A0A9X3TRD0_9BACL</name>
<dbReference type="NCBIfam" id="TIGR01887">
    <property type="entry name" value="dipeptidaselike"/>
    <property type="match status" value="1"/>
</dbReference>
<comment type="caution">
    <text evidence="9">The sequence shown here is derived from an EMBL/GenBank/DDBJ whole genome shotgun (WGS) entry which is preliminary data.</text>
</comment>
<dbReference type="NCBIfam" id="NF005591">
    <property type="entry name" value="PRK07318.1"/>
    <property type="match status" value="1"/>
</dbReference>
<comment type="similarity">
    <text evidence="2">Belongs to the peptidase M20A family.</text>
</comment>
<evidence type="ECO:0000313" key="10">
    <source>
        <dbReference type="Proteomes" id="UP001151071"/>
    </source>
</evidence>
<dbReference type="InterPro" id="IPR002933">
    <property type="entry name" value="Peptidase_M20"/>
</dbReference>
<dbReference type="SUPFAM" id="SSF55031">
    <property type="entry name" value="Bacterial exopeptidase dimerisation domain"/>
    <property type="match status" value="1"/>
</dbReference>
<dbReference type="GO" id="GO:0016805">
    <property type="term" value="F:dipeptidase activity"/>
    <property type="evidence" value="ECO:0007669"/>
    <property type="project" value="UniProtKB-KW"/>
</dbReference>
<evidence type="ECO:0000256" key="6">
    <source>
        <dbReference type="ARBA" id="ARBA00022833"/>
    </source>
</evidence>
<dbReference type="Proteomes" id="UP001151071">
    <property type="component" value="Unassembled WGS sequence"/>
</dbReference>